<feature type="transmembrane region" description="Helical" evidence="2">
    <location>
        <begin position="12"/>
        <end position="36"/>
    </location>
</feature>
<dbReference type="InterPro" id="IPR058593">
    <property type="entry name" value="ARB_07466-like_C"/>
</dbReference>
<reference evidence="4 5" key="1">
    <citation type="journal article" date="2014" name="Int. J. Syst. Evol. Microbiol.">
        <title>Complete genome sequence of Corynebacterium casei LMG S-19264T (=DSM 44701T), isolated from a smear-ripened cheese.</title>
        <authorList>
            <consortium name="US DOE Joint Genome Institute (JGI-PGF)"/>
            <person name="Walter F."/>
            <person name="Albersmeier A."/>
            <person name="Kalinowski J."/>
            <person name="Ruckert C."/>
        </authorList>
    </citation>
    <scope>NUCLEOTIDE SEQUENCE [LARGE SCALE GENOMIC DNA]</scope>
    <source>
        <strain evidence="4 5">KCTC 19473</strain>
    </source>
</reference>
<comment type="caution">
    <text evidence="4">The sequence shown here is derived from an EMBL/GenBank/DDBJ whole genome shotgun (WGS) entry which is preliminary data.</text>
</comment>
<name>A0A918XKZ9_9ACTN</name>
<evidence type="ECO:0000256" key="1">
    <source>
        <dbReference type="SAM" id="MobiDB-lite"/>
    </source>
</evidence>
<evidence type="ECO:0000256" key="2">
    <source>
        <dbReference type="SAM" id="Phobius"/>
    </source>
</evidence>
<keyword evidence="2" id="KW-0812">Transmembrane</keyword>
<dbReference type="RefSeq" id="WP_017578288.1">
    <property type="nucleotide sequence ID" value="NZ_BMXL01000042.1"/>
</dbReference>
<gene>
    <name evidence="4" type="ORF">GCM10007147_44440</name>
</gene>
<accession>A0A918XKZ9</accession>
<evidence type="ECO:0000313" key="4">
    <source>
        <dbReference type="EMBL" id="GHD36828.1"/>
    </source>
</evidence>
<evidence type="ECO:0000259" key="3">
    <source>
        <dbReference type="Pfam" id="PF26571"/>
    </source>
</evidence>
<organism evidence="4 5">
    <name type="scientific">Nocardiopsis kunsanensis</name>
    <dbReference type="NCBI Taxonomy" id="141693"/>
    <lineage>
        <taxon>Bacteria</taxon>
        <taxon>Bacillati</taxon>
        <taxon>Actinomycetota</taxon>
        <taxon>Actinomycetes</taxon>
        <taxon>Streptosporangiales</taxon>
        <taxon>Nocardiopsidaceae</taxon>
        <taxon>Nocardiopsis</taxon>
    </lineage>
</organism>
<keyword evidence="2" id="KW-0472">Membrane</keyword>
<dbReference type="EMBL" id="BMXL01000042">
    <property type="protein sequence ID" value="GHD36828.1"/>
    <property type="molecule type" value="Genomic_DNA"/>
</dbReference>
<keyword evidence="5" id="KW-1185">Reference proteome</keyword>
<proteinExistence type="predicted"/>
<sequence>MHRSATPQRRWYGLVLSIVLLCVLSVIAVLGTRWAIDRAGVPLPTTPWGPACAVTAGDEQIQLDRDQARRATTAAVAADQGEDSPVQAPDTSDVPDAAMDVLENGPEEDAGPSLSCRSTKNPDLEVEEELEPSGLKPRAQNLKDGIEEVYTEPSLGGYEPGGYDTGHGEGSAHYDGRAIDAFFRPVSEENRRSGWVMAHWLIAHAPDYEIDVIIFDDRIWSTYYPSMGWRDYDADPDNEILRHLDHVHVDVQAGEEDPGHA</sequence>
<dbReference type="AlphaFoldDB" id="A0A918XKZ9"/>
<feature type="domain" description="ARB-07466-like C-terminal" evidence="3">
    <location>
        <begin position="133"/>
        <end position="233"/>
    </location>
</feature>
<dbReference type="Pfam" id="PF26571">
    <property type="entry name" value="VldE"/>
    <property type="match status" value="1"/>
</dbReference>
<feature type="compositionally biased region" description="Low complexity" evidence="1">
    <location>
        <begin position="70"/>
        <end position="79"/>
    </location>
</feature>
<evidence type="ECO:0000313" key="5">
    <source>
        <dbReference type="Proteomes" id="UP000654947"/>
    </source>
</evidence>
<keyword evidence="2" id="KW-1133">Transmembrane helix</keyword>
<feature type="region of interest" description="Disordered" evidence="1">
    <location>
        <begin position="68"/>
        <end position="142"/>
    </location>
</feature>
<protein>
    <recommendedName>
        <fullName evidence="3">ARB-07466-like C-terminal domain-containing protein</fullName>
    </recommendedName>
</protein>
<dbReference type="Proteomes" id="UP000654947">
    <property type="component" value="Unassembled WGS sequence"/>
</dbReference>